<evidence type="ECO:0000313" key="1">
    <source>
        <dbReference type="EMBL" id="TFK24333.1"/>
    </source>
</evidence>
<dbReference type="AlphaFoldDB" id="A0A5C3KWW1"/>
<accession>A0A5C3KWW1</accession>
<evidence type="ECO:0000313" key="2">
    <source>
        <dbReference type="Proteomes" id="UP000307440"/>
    </source>
</evidence>
<organism evidence="1 2">
    <name type="scientific">Coprinopsis marcescibilis</name>
    <name type="common">Agaric fungus</name>
    <name type="synonym">Psathyrella marcescibilis</name>
    <dbReference type="NCBI Taxonomy" id="230819"/>
    <lineage>
        <taxon>Eukaryota</taxon>
        <taxon>Fungi</taxon>
        <taxon>Dikarya</taxon>
        <taxon>Basidiomycota</taxon>
        <taxon>Agaricomycotina</taxon>
        <taxon>Agaricomycetes</taxon>
        <taxon>Agaricomycetidae</taxon>
        <taxon>Agaricales</taxon>
        <taxon>Agaricineae</taxon>
        <taxon>Psathyrellaceae</taxon>
        <taxon>Coprinopsis</taxon>
    </lineage>
</organism>
<gene>
    <name evidence="1" type="ORF">FA15DRAFT_419523</name>
</gene>
<dbReference type="EMBL" id="ML210202">
    <property type="protein sequence ID" value="TFK24333.1"/>
    <property type="molecule type" value="Genomic_DNA"/>
</dbReference>
<keyword evidence="2" id="KW-1185">Reference proteome</keyword>
<protein>
    <submittedName>
        <fullName evidence="1">Uncharacterized protein</fullName>
    </submittedName>
</protein>
<name>A0A5C3KWW1_COPMA</name>
<sequence length="71" mass="7518">MLLTVAPQTLAQDAASFQTCLALSSIVEACVEVNFYETSARGGEGVCRRSSLLLTLSVQTPAPGFKPIMVK</sequence>
<reference evidence="1 2" key="1">
    <citation type="journal article" date="2019" name="Nat. Ecol. Evol.">
        <title>Megaphylogeny resolves global patterns of mushroom evolution.</title>
        <authorList>
            <person name="Varga T."/>
            <person name="Krizsan K."/>
            <person name="Foldi C."/>
            <person name="Dima B."/>
            <person name="Sanchez-Garcia M."/>
            <person name="Sanchez-Ramirez S."/>
            <person name="Szollosi G.J."/>
            <person name="Szarkandi J.G."/>
            <person name="Papp V."/>
            <person name="Albert L."/>
            <person name="Andreopoulos W."/>
            <person name="Angelini C."/>
            <person name="Antonin V."/>
            <person name="Barry K.W."/>
            <person name="Bougher N.L."/>
            <person name="Buchanan P."/>
            <person name="Buyck B."/>
            <person name="Bense V."/>
            <person name="Catcheside P."/>
            <person name="Chovatia M."/>
            <person name="Cooper J."/>
            <person name="Damon W."/>
            <person name="Desjardin D."/>
            <person name="Finy P."/>
            <person name="Geml J."/>
            <person name="Haridas S."/>
            <person name="Hughes K."/>
            <person name="Justo A."/>
            <person name="Karasinski D."/>
            <person name="Kautmanova I."/>
            <person name="Kiss B."/>
            <person name="Kocsube S."/>
            <person name="Kotiranta H."/>
            <person name="LaButti K.M."/>
            <person name="Lechner B.E."/>
            <person name="Liimatainen K."/>
            <person name="Lipzen A."/>
            <person name="Lukacs Z."/>
            <person name="Mihaltcheva S."/>
            <person name="Morgado L.N."/>
            <person name="Niskanen T."/>
            <person name="Noordeloos M.E."/>
            <person name="Ohm R.A."/>
            <person name="Ortiz-Santana B."/>
            <person name="Ovrebo C."/>
            <person name="Racz N."/>
            <person name="Riley R."/>
            <person name="Savchenko A."/>
            <person name="Shiryaev A."/>
            <person name="Soop K."/>
            <person name="Spirin V."/>
            <person name="Szebenyi C."/>
            <person name="Tomsovsky M."/>
            <person name="Tulloss R.E."/>
            <person name="Uehling J."/>
            <person name="Grigoriev I.V."/>
            <person name="Vagvolgyi C."/>
            <person name="Papp T."/>
            <person name="Martin F.M."/>
            <person name="Miettinen O."/>
            <person name="Hibbett D.S."/>
            <person name="Nagy L.G."/>
        </authorList>
    </citation>
    <scope>NUCLEOTIDE SEQUENCE [LARGE SCALE GENOMIC DNA]</scope>
    <source>
        <strain evidence="1 2">CBS 121175</strain>
    </source>
</reference>
<dbReference type="Proteomes" id="UP000307440">
    <property type="component" value="Unassembled WGS sequence"/>
</dbReference>
<proteinExistence type="predicted"/>